<accession>A0ABP7NXT4</accession>
<gene>
    <name evidence="1" type="ORF">GCM10022246_07840</name>
</gene>
<dbReference type="Proteomes" id="UP001501081">
    <property type="component" value="Unassembled WGS sequence"/>
</dbReference>
<comment type="caution">
    <text evidence="1">The sequence shown here is derived from an EMBL/GenBank/DDBJ whole genome shotgun (WGS) entry which is preliminary data.</text>
</comment>
<name>A0ABP7NXT4_9SPHI</name>
<sequence>MPEFGWEPIIVTVHERYYEEALDYNLESLLPQSLRIIKTKAISTKPLRLIGDIGVRAFYQLYKAVVKLIETEQIDFLYITIPSHFTALIGRLAHFKTGIKYGIDYIDPWVHQWPGTEKKFSKHWWSMKIGEWLEPIAVKKASLITGVALSYYEGVLERNTALKTQVITASMPYGGEENDVKILKKTKSKPYLFEKKNEILDFVYGGAMLPKAFKPLEMVMKAISKAPNSFSNIRIHFIGSGKSPNDSHGFNIKKLAIKYNLWQTVFFEYPKRIPYLDVLTHLIAADGAFILGSTEPHYTPSKVYQAALSQKPIFAILHSDSTACQIIEQSRVGIVLAFNGENDLLAISNSFDNKWNSFLSFRSGFNAHTINAEYLEQYSAKAATKILADALKKI</sequence>
<evidence type="ECO:0008006" key="3">
    <source>
        <dbReference type="Google" id="ProtNLM"/>
    </source>
</evidence>
<proteinExistence type="predicted"/>
<dbReference type="EMBL" id="BAABAK010000003">
    <property type="protein sequence ID" value="GAA3956322.1"/>
    <property type="molecule type" value="Genomic_DNA"/>
</dbReference>
<evidence type="ECO:0000313" key="2">
    <source>
        <dbReference type="Proteomes" id="UP001501081"/>
    </source>
</evidence>
<organism evidence="1 2">
    <name type="scientific">Pedobacter ginsengiterrae</name>
    <dbReference type="NCBI Taxonomy" id="871696"/>
    <lineage>
        <taxon>Bacteria</taxon>
        <taxon>Pseudomonadati</taxon>
        <taxon>Bacteroidota</taxon>
        <taxon>Sphingobacteriia</taxon>
        <taxon>Sphingobacteriales</taxon>
        <taxon>Sphingobacteriaceae</taxon>
        <taxon>Pedobacter</taxon>
    </lineage>
</organism>
<evidence type="ECO:0000313" key="1">
    <source>
        <dbReference type="EMBL" id="GAA3956322.1"/>
    </source>
</evidence>
<dbReference type="SUPFAM" id="SSF53756">
    <property type="entry name" value="UDP-Glycosyltransferase/glycogen phosphorylase"/>
    <property type="match status" value="1"/>
</dbReference>
<reference evidence="2" key="1">
    <citation type="journal article" date="2019" name="Int. J. Syst. Evol. Microbiol.">
        <title>The Global Catalogue of Microorganisms (GCM) 10K type strain sequencing project: providing services to taxonomists for standard genome sequencing and annotation.</title>
        <authorList>
            <consortium name="The Broad Institute Genomics Platform"/>
            <consortium name="The Broad Institute Genome Sequencing Center for Infectious Disease"/>
            <person name="Wu L."/>
            <person name="Ma J."/>
        </authorList>
    </citation>
    <scope>NUCLEOTIDE SEQUENCE [LARGE SCALE GENOMIC DNA]</scope>
    <source>
        <strain evidence="2">JCM 17338</strain>
    </source>
</reference>
<protein>
    <recommendedName>
        <fullName evidence="3">Glycosyltransferase subfamily 4-like N-terminal domain-containing protein</fullName>
    </recommendedName>
</protein>
<keyword evidence="2" id="KW-1185">Reference proteome</keyword>